<evidence type="ECO:0000313" key="4">
    <source>
        <dbReference type="Proteomes" id="UP000018320"/>
    </source>
</evidence>
<dbReference type="InterPro" id="IPR005127">
    <property type="entry name" value="Giardia_VSP"/>
</dbReference>
<organism evidence="3 4">
    <name type="scientific">Giardia intestinalis</name>
    <name type="common">Giardia lamblia</name>
    <dbReference type="NCBI Taxonomy" id="5741"/>
    <lineage>
        <taxon>Eukaryota</taxon>
        <taxon>Metamonada</taxon>
        <taxon>Diplomonadida</taxon>
        <taxon>Hexamitidae</taxon>
        <taxon>Giardiinae</taxon>
        <taxon>Giardia</taxon>
    </lineage>
</organism>
<dbReference type="EMBL" id="AHGT01000036">
    <property type="protein sequence ID" value="ESU36953.1"/>
    <property type="molecule type" value="Genomic_DNA"/>
</dbReference>
<evidence type="ECO:0000256" key="1">
    <source>
        <dbReference type="SAM" id="Phobius"/>
    </source>
</evidence>
<gene>
    <name evidence="3" type="ORF">DHA2_150846</name>
</gene>
<keyword evidence="2" id="KW-0732">Signal</keyword>
<sequence>VAHELRLMLLGLLLFCAVARADCKAGNKPSSDGTTCVPNTDQCTDTLTNAGCATCTGTGNAQTCLTCSSSKKVRPDKKGCIASCPPSVTTENSGVCECTAGNKPSSDGTTCVPNTDQCTDTLTNAGCATCTGTGNAQTCLTCSSSKKVRPDKKGCIASCPPSVTTENSGVCECTAGNKPSSDGTTCEPSNTNKSGLSTGAIVGISVAAVIVVGGLVGFLCWWFLCRGKA</sequence>
<dbReference type="VEuPathDB" id="GiardiaDB:QR46_4860"/>
<dbReference type="VEuPathDB" id="GiardiaDB:DHA2_150846"/>
<protein>
    <submittedName>
        <fullName evidence="3">Variant-specific surface protein</fullName>
    </submittedName>
</protein>
<accession>V6TDF0</accession>
<name>V6TDF0_GIAIN</name>
<keyword evidence="1" id="KW-0472">Membrane</keyword>
<feature type="signal peptide" evidence="2">
    <location>
        <begin position="1"/>
        <end position="21"/>
    </location>
</feature>
<keyword evidence="1" id="KW-0812">Transmembrane</keyword>
<keyword evidence="1" id="KW-1133">Transmembrane helix</keyword>
<dbReference type="PANTHER" id="PTHR23275">
    <property type="entry name" value="CABRIOLET.-RELATED"/>
    <property type="match status" value="1"/>
</dbReference>
<feature type="chain" id="PRO_5004751690" evidence="2">
    <location>
        <begin position="22"/>
        <end position="229"/>
    </location>
</feature>
<dbReference type="InterPro" id="IPR009030">
    <property type="entry name" value="Growth_fac_rcpt_cys_sf"/>
</dbReference>
<dbReference type="Pfam" id="PF03302">
    <property type="entry name" value="VSP"/>
    <property type="match status" value="1"/>
</dbReference>
<dbReference type="VEuPathDB" id="GiardiaDB:GL50803_00137717"/>
<dbReference type="Proteomes" id="UP000018320">
    <property type="component" value="Unassembled WGS sequence"/>
</dbReference>
<reference evidence="4" key="1">
    <citation type="submission" date="2012-02" db="EMBL/GenBank/DDBJ databases">
        <title>Genome sequencing of Giardia lamblia Genotypes A2 and B isolates (DH and GS) and comparative analysis with the genomes of Genotypes A1 and E (WB and Pig).</title>
        <authorList>
            <person name="Adam R."/>
            <person name="Dahlstrom E."/>
            <person name="Martens C."/>
            <person name="Bruno D."/>
            <person name="Barbian K."/>
            <person name="Porcella S.F."/>
            <person name="Nash T."/>
        </authorList>
    </citation>
    <scope>NUCLEOTIDE SEQUENCE</scope>
    <source>
        <strain evidence="4">DH</strain>
    </source>
</reference>
<dbReference type="AlphaFoldDB" id="V6TDF0"/>
<feature type="transmembrane region" description="Helical" evidence="1">
    <location>
        <begin position="200"/>
        <end position="224"/>
    </location>
</feature>
<evidence type="ECO:0000313" key="3">
    <source>
        <dbReference type="EMBL" id="ESU36953.1"/>
    </source>
</evidence>
<proteinExistence type="predicted"/>
<dbReference type="InterPro" id="IPR052798">
    <property type="entry name" value="Giardia_VSA"/>
</dbReference>
<reference evidence="3 4" key="2">
    <citation type="journal article" date="2013" name="Genome Biol. Evol.">
        <title>Genome sequencing of Giardia lamblia genotypes A2 and B isolates (DH and GS) and comparative analysis with the genomes of genotypes A1 and E (WB and Pig).</title>
        <authorList>
            <person name="Adam R.D."/>
            <person name="Dahlstrom E.W."/>
            <person name="Martens C.A."/>
            <person name="Bruno D.P."/>
            <person name="Barbian K.D."/>
            <person name="Ricklefs S.M."/>
            <person name="Hernandez M.M."/>
            <person name="Narla N.P."/>
            <person name="Patel R.B."/>
            <person name="Porcella S.F."/>
            <person name="Nash T.E."/>
        </authorList>
    </citation>
    <scope>NUCLEOTIDE SEQUENCE [LARGE SCALE GENOMIC DNA]</scope>
    <source>
        <strain evidence="3 4">DH</strain>
    </source>
</reference>
<dbReference type="SUPFAM" id="SSF57184">
    <property type="entry name" value="Growth factor receptor domain"/>
    <property type="match status" value="1"/>
</dbReference>
<evidence type="ECO:0000256" key="2">
    <source>
        <dbReference type="SAM" id="SignalP"/>
    </source>
</evidence>
<feature type="non-terminal residue" evidence="3">
    <location>
        <position position="1"/>
    </location>
</feature>
<dbReference type="PANTHER" id="PTHR23275:SF100">
    <property type="entry name" value="EGF-LIKE DOMAIN-CONTAINING PROTEIN"/>
    <property type="match status" value="1"/>
</dbReference>
<comment type="caution">
    <text evidence="3">The sequence shown here is derived from an EMBL/GenBank/DDBJ whole genome shotgun (WGS) entry which is preliminary data.</text>
</comment>